<evidence type="ECO:0008006" key="4">
    <source>
        <dbReference type="Google" id="ProtNLM"/>
    </source>
</evidence>
<organism evidence="2 3">
    <name type="scientific">Seminavis robusta</name>
    <dbReference type="NCBI Taxonomy" id="568900"/>
    <lineage>
        <taxon>Eukaryota</taxon>
        <taxon>Sar</taxon>
        <taxon>Stramenopiles</taxon>
        <taxon>Ochrophyta</taxon>
        <taxon>Bacillariophyta</taxon>
        <taxon>Bacillariophyceae</taxon>
        <taxon>Bacillariophycidae</taxon>
        <taxon>Naviculales</taxon>
        <taxon>Naviculaceae</taxon>
        <taxon>Seminavis</taxon>
    </lineage>
</organism>
<feature type="chain" id="PRO_5040261025" description="Exostosin GT47 domain-containing protein" evidence="1">
    <location>
        <begin position="29"/>
        <end position="378"/>
    </location>
</feature>
<keyword evidence="3" id="KW-1185">Reference proteome</keyword>
<evidence type="ECO:0000313" key="3">
    <source>
        <dbReference type="Proteomes" id="UP001153069"/>
    </source>
</evidence>
<keyword evidence="1" id="KW-0732">Signal</keyword>
<gene>
    <name evidence="2" type="ORF">SEMRO_1843_G301190.1</name>
</gene>
<proteinExistence type="predicted"/>
<protein>
    <recommendedName>
        <fullName evidence="4">Exostosin GT47 domain-containing protein</fullName>
    </recommendedName>
</protein>
<comment type="caution">
    <text evidence="2">The sequence shown here is derived from an EMBL/GenBank/DDBJ whole genome shotgun (WGS) entry which is preliminary data.</text>
</comment>
<accession>A0A9N8ESP2</accession>
<evidence type="ECO:0000256" key="1">
    <source>
        <dbReference type="SAM" id="SignalP"/>
    </source>
</evidence>
<dbReference type="EMBL" id="CAICTM010001841">
    <property type="protein sequence ID" value="CAB9526536.1"/>
    <property type="molecule type" value="Genomic_DNA"/>
</dbReference>
<dbReference type="OrthoDB" id="43623at2759"/>
<reference evidence="2" key="1">
    <citation type="submission" date="2020-06" db="EMBL/GenBank/DDBJ databases">
        <authorList>
            <consortium name="Plant Systems Biology data submission"/>
        </authorList>
    </citation>
    <scope>NUCLEOTIDE SEQUENCE</scope>
    <source>
        <strain evidence="2">D6</strain>
    </source>
</reference>
<sequence>MASTRRWIVPSVLLVISAILVSNLRSSGKSTNHVFQTELELPLANQEESRKLTVEGDDECKNKLSLHQMCLDMIAFSSPPGSPSYNKMQNVLGKAKSYKVHLAGKGIYESNEANIRAMLEGYGLPASTPDDPPETVLHVQSDFTFCADCHTIPRIFVQSEQLATIGHKIMKKNLKPCHDQELCVIWEYSDFQYHWMKERKMQDSVVLLPIMHQSRLGEADNMHSLTNRSIDVVFFGDMSRKRRKPLIKSFNDELSNVRAEQTKSTKRMKKSYEDSKVCLITHGYHTGAAGETHRLSEFGRFGCIPILETWSDELFLEPYRKCADVVFADYDNLLNATKAVLNGINSSDDKNLSKRVNWWRTGVKWELVLTTAMTTAPS</sequence>
<feature type="signal peptide" evidence="1">
    <location>
        <begin position="1"/>
        <end position="28"/>
    </location>
</feature>
<name>A0A9N8ESP2_9STRA</name>
<dbReference type="AlphaFoldDB" id="A0A9N8ESP2"/>
<evidence type="ECO:0000313" key="2">
    <source>
        <dbReference type="EMBL" id="CAB9526536.1"/>
    </source>
</evidence>
<dbReference type="Proteomes" id="UP001153069">
    <property type="component" value="Unassembled WGS sequence"/>
</dbReference>